<keyword evidence="4" id="KW-1185">Reference proteome</keyword>
<dbReference type="Gene3D" id="3.10.450.50">
    <property type="match status" value="1"/>
</dbReference>
<dbReference type="PANTHER" id="PTHR38436:SF1">
    <property type="entry name" value="ESTER CYCLASE"/>
    <property type="match status" value="1"/>
</dbReference>
<accession>A0A807LC85</accession>
<reference evidence="3 4" key="1">
    <citation type="submission" date="2017-01" db="EMBL/GenBank/DDBJ databases">
        <authorList>
            <person name="Cao J.-M."/>
        </authorList>
    </citation>
    <scope>NUCLEOTIDE SEQUENCE [LARGE SCALE GENOMIC DNA]</scope>
    <source>
        <strain evidence="3 4">888-76</strain>
    </source>
</reference>
<feature type="signal peptide" evidence="1">
    <location>
        <begin position="1"/>
        <end position="22"/>
    </location>
</feature>
<dbReference type="SUPFAM" id="SSF54427">
    <property type="entry name" value="NTF2-like"/>
    <property type="match status" value="1"/>
</dbReference>
<feature type="domain" description="SnoaL-like" evidence="2">
    <location>
        <begin position="41"/>
        <end position="138"/>
    </location>
</feature>
<dbReference type="InterPro" id="IPR009959">
    <property type="entry name" value="Cyclase_SnoaL-like"/>
</dbReference>
<keyword evidence="1" id="KW-0732">Signal</keyword>
<sequence length="156" mass="17301">MKKFISGALLTAVLIASGSAVAAPAANARNVATEEANRQLVVDFYDKFFNRHEVKEAAKVVDEHYRQHNPDVPDGKAPFVNYFTGFFKENPHSAARIVRSAADGDLVWLQVHSTNDSKDRGQAVMDIFRVSNGKIVEHWDIIQSVPEKSANANTMF</sequence>
<name>A0A807LC85_9ENTR</name>
<dbReference type="PANTHER" id="PTHR38436">
    <property type="entry name" value="POLYKETIDE CYCLASE SNOAL-LIKE DOMAIN"/>
    <property type="match status" value="1"/>
</dbReference>
<dbReference type="AlphaFoldDB" id="A0A807LC85"/>
<dbReference type="InterPro" id="IPR032710">
    <property type="entry name" value="NTF2-like_dom_sf"/>
</dbReference>
<proteinExistence type="predicted"/>
<evidence type="ECO:0000313" key="3">
    <source>
        <dbReference type="EMBL" id="APZ04216.1"/>
    </source>
</evidence>
<gene>
    <name evidence="3" type="ORF">BWI95_03620</name>
</gene>
<organism evidence="3 4">
    <name type="scientific">Kosakonia cowanii JCM 10956 = DSM 18146</name>
    <dbReference type="NCBI Taxonomy" id="1300165"/>
    <lineage>
        <taxon>Bacteria</taxon>
        <taxon>Pseudomonadati</taxon>
        <taxon>Pseudomonadota</taxon>
        <taxon>Gammaproteobacteria</taxon>
        <taxon>Enterobacterales</taxon>
        <taxon>Enterobacteriaceae</taxon>
        <taxon>Kosakonia</taxon>
    </lineage>
</organism>
<evidence type="ECO:0000256" key="1">
    <source>
        <dbReference type="SAM" id="SignalP"/>
    </source>
</evidence>
<dbReference type="GO" id="GO:0030638">
    <property type="term" value="P:polyketide metabolic process"/>
    <property type="evidence" value="ECO:0007669"/>
    <property type="project" value="InterPro"/>
</dbReference>
<evidence type="ECO:0000313" key="4">
    <source>
        <dbReference type="Proteomes" id="UP000187148"/>
    </source>
</evidence>
<dbReference type="EMBL" id="CP019445">
    <property type="protein sequence ID" value="APZ04216.1"/>
    <property type="molecule type" value="Genomic_DNA"/>
</dbReference>
<feature type="chain" id="PRO_5032927863" description="SnoaL-like domain-containing protein" evidence="1">
    <location>
        <begin position="23"/>
        <end position="156"/>
    </location>
</feature>
<dbReference type="Pfam" id="PF12680">
    <property type="entry name" value="SnoaL_2"/>
    <property type="match status" value="1"/>
</dbReference>
<protein>
    <recommendedName>
        <fullName evidence="2">SnoaL-like domain-containing protein</fullName>
    </recommendedName>
</protein>
<dbReference type="InterPro" id="IPR037401">
    <property type="entry name" value="SnoaL-like"/>
</dbReference>
<dbReference type="KEGG" id="kco:BWI95_03620"/>
<dbReference type="Proteomes" id="UP000187148">
    <property type="component" value="Chromosome"/>
</dbReference>
<dbReference type="RefSeq" id="WP_054803059.1">
    <property type="nucleotide sequence ID" value="NZ_CP019445.1"/>
</dbReference>
<evidence type="ECO:0000259" key="2">
    <source>
        <dbReference type="Pfam" id="PF12680"/>
    </source>
</evidence>